<dbReference type="InterPro" id="IPR036389">
    <property type="entry name" value="RNase_III_sf"/>
</dbReference>
<comment type="cofactor">
    <cofactor evidence="2">
        <name>Mg(2+)</name>
        <dbReference type="ChEBI" id="CHEBI:18420"/>
    </cofactor>
</comment>
<dbReference type="PROSITE" id="PS00517">
    <property type="entry name" value="RNASE_3_1"/>
    <property type="match status" value="1"/>
</dbReference>
<comment type="similarity">
    <text evidence="13 14">Belongs to the helicase family. Dicer subfamily.</text>
</comment>
<dbReference type="PROSITE" id="PS51192">
    <property type="entry name" value="HELICASE_ATP_BIND_1"/>
    <property type="match status" value="1"/>
</dbReference>
<feature type="domain" description="RNase III" evidence="16">
    <location>
        <begin position="1382"/>
        <end position="1537"/>
    </location>
</feature>
<dbReference type="SMART" id="SM00535">
    <property type="entry name" value="RIBOc"/>
    <property type="match status" value="2"/>
</dbReference>
<feature type="domain" description="Dicer dsRNA-binding fold" evidence="19">
    <location>
        <begin position="743"/>
        <end position="831"/>
    </location>
</feature>
<keyword evidence="4" id="KW-0677">Repeat</keyword>
<keyword evidence="12" id="KW-0464">Manganese</keyword>
<evidence type="ECO:0000256" key="1">
    <source>
        <dbReference type="ARBA" id="ARBA00001936"/>
    </source>
</evidence>
<dbReference type="PROSITE" id="PS50142">
    <property type="entry name" value="RNASE_3_2"/>
    <property type="match status" value="2"/>
</dbReference>
<dbReference type="GO" id="GO:0031047">
    <property type="term" value="P:regulatory ncRNA-mediated gene silencing"/>
    <property type="evidence" value="ECO:0007669"/>
    <property type="project" value="UniProtKB-KW"/>
</dbReference>
<dbReference type="GO" id="GO:0005524">
    <property type="term" value="F:ATP binding"/>
    <property type="evidence" value="ECO:0007669"/>
    <property type="project" value="UniProtKB-KW"/>
</dbReference>
<evidence type="ECO:0000256" key="13">
    <source>
        <dbReference type="ARBA" id="ARBA00035116"/>
    </source>
</evidence>
<evidence type="ECO:0000256" key="2">
    <source>
        <dbReference type="ARBA" id="ARBA00001946"/>
    </source>
</evidence>
<dbReference type="GO" id="GO:0006396">
    <property type="term" value="P:RNA processing"/>
    <property type="evidence" value="ECO:0007669"/>
    <property type="project" value="InterPro"/>
</dbReference>
<evidence type="ECO:0000259" key="15">
    <source>
        <dbReference type="PROSITE" id="PS50137"/>
    </source>
</evidence>
<dbReference type="PROSITE" id="PS51327">
    <property type="entry name" value="DICER_DSRBF"/>
    <property type="match status" value="1"/>
</dbReference>
<evidence type="ECO:0000259" key="17">
    <source>
        <dbReference type="PROSITE" id="PS51192"/>
    </source>
</evidence>
<dbReference type="PROSITE" id="PS51194">
    <property type="entry name" value="HELICASE_CTER"/>
    <property type="match status" value="1"/>
</dbReference>
<dbReference type="CDD" id="cd18034">
    <property type="entry name" value="DEXHc_dicer"/>
    <property type="match status" value="1"/>
</dbReference>
<dbReference type="PROSITE" id="PS50137">
    <property type="entry name" value="DS_RBD"/>
    <property type="match status" value="1"/>
</dbReference>
<dbReference type="InterPro" id="IPR014720">
    <property type="entry name" value="dsRBD_dom"/>
</dbReference>
<gene>
    <name evidence="20" type="ORF">OVN521_LOCUS12622</name>
</gene>
<dbReference type="PANTHER" id="PTHR14950">
    <property type="entry name" value="DICER-RELATED"/>
    <property type="match status" value="1"/>
</dbReference>
<dbReference type="InterPro" id="IPR038248">
    <property type="entry name" value="Dicer_dimer_sf"/>
</dbReference>
<keyword evidence="9" id="KW-0460">Magnesium</keyword>
<dbReference type="InterPro" id="IPR014001">
    <property type="entry name" value="Helicase_ATP-bd"/>
</dbReference>
<evidence type="ECO:0000256" key="7">
    <source>
        <dbReference type="ARBA" id="ARBA00022806"/>
    </source>
</evidence>
<evidence type="ECO:0000256" key="11">
    <source>
        <dbReference type="ARBA" id="ARBA00023158"/>
    </source>
</evidence>
<dbReference type="SMART" id="SM00490">
    <property type="entry name" value="HELICc"/>
    <property type="match status" value="1"/>
</dbReference>
<evidence type="ECO:0000256" key="9">
    <source>
        <dbReference type="ARBA" id="ARBA00022842"/>
    </source>
</evidence>
<dbReference type="GO" id="GO:0003723">
    <property type="term" value="F:RNA binding"/>
    <property type="evidence" value="ECO:0007669"/>
    <property type="project" value="UniProtKB-UniRule"/>
</dbReference>
<dbReference type="Pfam" id="PF00271">
    <property type="entry name" value="Helicase_C"/>
    <property type="match status" value="1"/>
</dbReference>
<keyword evidence="5" id="KW-0547">Nucleotide-binding</keyword>
<feature type="domain" description="Helicase C-terminal" evidence="18">
    <location>
        <begin position="543"/>
        <end position="724"/>
    </location>
</feature>
<dbReference type="InterPro" id="IPR000999">
    <property type="entry name" value="RNase_III_dom"/>
</dbReference>
<keyword evidence="6" id="KW-0378">Hydrolase</keyword>
<dbReference type="InterPro" id="IPR005034">
    <property type="entry name" value="Dicer_dimerisation"/>
</dbReference>
<evidence type="ECO:0000256" key="14">
    <source>
        <dbReference type="PROSITE-ProRule" id="PRU00657"/>
    </source>
</evidence>
<evidence type="ECO:0000256" key="5">
    <source>
        <dbReference type="ARBA" id="ARBA00022741"/>
    </source>
</evidence>
<dbReference type="InterPro" id="IPR027417">
    <property type="entry name" value="P-loop_NTPase"/>
</dbReference>
<evidence type="ECO:0000259" key="18">
    <source>
        <dbReference type="PROSITE" id="PS51194"/>
    </source>
</evidence>
<comment type="cofactor">
    <cofactor evidence="1">
        <name>Mn(2+)</name>
        <dbReference type="ChEBI" id="CHEBI:29035"/>
    </cofactor>
</comment>
<dbReference type="GO" id="GO:0004525">
    <property type="term" value="F:ribonuclease III activity"/>
    <property type="evidence" value="ECO:0007669"/>
    <property type="project" value="InterPro"/>
</dbReference>
<name>A0A819L017_9BILA</name>
<proteinExistence type="inferred from homology"/>
<keyword evidence="8" id="KW-0067">ATP-binding</keyword>
<dbReference type="SUPFAM" id="SSF52540">
    <property type="entry name" value="P-loop containing nucleoside triphosphate hydrolases"/>
    <property type="match status" value="1"/>
</dbReference>
<dbReference type="GO" id="GO:0046872">
    <property type="term" value="F:metal ion binding"/>
    <property type="evidence" value="ECO:0007669"/>
    <property type="project" value="UniProtKB-KW"/>
</dbReference>
<dbReference type="GO" id="GO:0004386">
    <property type="term" value="F:helicase activity"/>
    <property type="evidence" value="ECO:0007669"/>
    <property type="project" value="UniProtKB-KW"/>
</dbReference>
<dbReference type="Proteomes" id="UP000663866">
    <property type="component" value="Unassembled WGS sequence"/>
</dbReference>
<evidence type="ECO:0000256" key="4">
    <source>
        <dbReference type="ARBA" id="ARBA00022737"/>
    </source>
</evidence>
<reference evidence="20" key="1">
    <citation type="submission" date="2021-02" db="EMBL/GenBank/DDBJ databases">
        <authorList>
            <person name="Nowell W R."/>
        </authorList>
    </citation>
    <scope>NUCLEOTIDE SEQUENCE</scope>
</reference>
<sequence>MSTVTYSTWSKEKILIQTYPLKNVLDKILPDNTLVDFDRRINNILNKTTELKQARQLLELREIHDFYSHSNWIELDIMRSGLLTSGCLHDQINEPIVKPTNVEKCSHDGILDEASHLRAISGIKSIYSPHSDLKHILLAEMGTSNRNITVTMAPIADRNVVVSARTYQTELMEQAKSENLVICLPTGSGKTYIAVILIKEMSHSIRESLKNGGKRTVFLVKTVQLVTQQSEYILTHTDLTVGKYYGELAVDLWNKEKWEYELENHQVLVFTAQVFLDLIDHANFSLKQINLIIFDECHHASGDDRYAALMNKHYDNCPDPPRVLGLTASISSKKIKPDKLFDNAKELEKTFRARIEIGSSRNEIIKHGTSVQVETILCSSYRDEIMKNNESLTIPFEILNFMYSSIEGYLSANNTTYRKLERDLTDTMLTTDYRGDNIAAYNKQSTDYTAFSQSQSVTIPQLKSYLKSVIEVGHELGLYGLLLFAKILRNRLKSSLVRLSMADSSARGIFDDMFQRLECLVEDILKNLWRLNQHRLEILFSPKVRKLLDRILKQQNENNKRSRCIVFVERVYTATMLSQILSNLASSQEPPWHTPLKIKHVTGIKALFHDKPMTAKHQRETIREFRSQNLNVLIATAVIEEGLDIPDCDLVIRFNKPNNFSSYMQSKGRARAKQNASYVLFMDESNVDEYNRDKNEYSDYEEIEKMIQQGFSLDESDDDLADDLSRIPPYCPSSGVVIDATRAAQLIMQYCGVLGNGQIYPPRFLFRGYSSPYTCILSMPANCPIREDIKCQSNKKKLAKYKCCLEMVKKLHEHGEFNDHCLPNRNRTLLEIEIPIENRIFDLADELFETKSESSFETFSKQIAKFPLQNGPLSANWHLYQIDNQLGFVVPYELMKLPRFNLYENNKTTIIEIVHLKSINYRQYQSELEDFCKYLFEYAFDDMNTNTNLKFDIDNSTFKLLPCLLTEYGDIDRNRMAIICSRRNKSVKRHAELVDGELYYPSHLQDKRFYMNVSDPSLLKRASDPWDQKKSLENVKTYADYFENKYPNIVVRRDEFLATMKGIKKARISYLNEISTKSRKTDKHDSESEPVYYPIELLHYAPLNQVDFELIYKLPSILVRISQLYRIERLRKLFADKIQYYLLCDADQMPLVTFNDYLRTNTNLSLLPLVPLSYPSSSSSYQSLSQPSPDILFQAITRRSASENTDMENLEILGDCFLKLTVSMCLYHRYPAASAGALTVEKAKQISNENLYRIAVKQRLKSYLNVMKINFRGKDANWIPPAYVINETSQLKTDGEPVDLKDYSTQYVKRKAFADMIEAFIGAFLISTDYTITMQFMKWLSIDVIPLDKNNHIMEVPSILCSYSTNDEIRPIVGKFYKEQAFDDIEKIINYNFKNKAYLIAAFTHPSSFANRLTNCYERLEFLGDAVLDFLVTRHIFITDTKITPGRVTDIRQDLSNNGRLAYILVAYRLHTKILHNSPDLFGKIQMYAGDNEVFPKDSSSEIILNTDIDQWADSTAPKALADVFEALVGAIFLDSEKCLKTVWNVIEPLLRQYIDRSITNPNSNPVREFFEKGGKFISESTETDTEKDTIKSIFIVQTANGCLIEGSGTSKKMAKYDACRKAIKLLMRYNVITD</sequence>
<feature type="domain" description="RNase III" evidence="16">
    <location>
        <begin position="1190"/>
        <end position="1329"/>
    </location>
</feature>
<organism evidence="20 21">
    <name type="scientific">Rotaria magnacalcarata</name>
    <dbReference type="NCBI Taxonomy" id="392030"/>
    <lineage>
        <taxon>Eukaryota</taxon>
        <taxon>Metazoa</taxon>
        <taxon>Spiralia</taxon>
        <taxon>Gnathifera</taxon>
        <taxon>Rotifera</taxon>
        <taxon>Eurotatoria</taxon>
        <taxon>Bdelloidea</taxon>
        <taxon>Philodinida</taxon>
        <taxon>Philodinidae</taxon>
        <taxon>Rotaria</taxon>
    </lineage>
</organism>
<comment type="caution">
    <text evidence="20">The sequence shown here is derived from an EMBL/GenBank/DDBJ whole genome shotgun (WGS) entry which is preliminary data.</text>
</comment>
<keyword evidence="11" id="KW-0943">RNA-mediated gene silencing</keyword>
<feature type="domain" description="DRBM" evidence="15">
    <location>
        <begin position="1606"/>
        <end position="1629"/>
    </location>
</feature>
<dbReference type="Pfam" id="PF00636">
    <property type="entry name" value="Ribonuclease_3"/>
    <property type="match status" value="2"/>
</dbReference>
<dbReference type="Pfam" id="PF04851">
    <property type="entry name" value="ResIII"/>
    <property type="match status" value="1"/>
</dbReference>
<evidence type="ECO:0000256" key="8">
    <source>
        <dbReference type="ARBA" id="ARBA00022840"/>
    </source>
</evidence>
<dbReference type="Pfam" id="PF03368">
    <property type="entry name" value="Dicer_dimer"/>
    <property type="match status" value="1"/>
</dbReference>
<evidence type="ECO:0000256" key="3">
    <source>
        <dbReference type="ARBA" id="ARBA00022723"/>
    </source>
</evidence>
<evidence type="ECO:0000256" key="10">
    <source>
        <dbReference type="ARBA" id="ARBA00022884"/>
    </source>
</evidence>
<dbReference type="CDD" id="cd00593">
    <property type="entry name" value="RIBOc"/>
    <property type="match status" value="2"/>
</dbReference>
<dbReference type="Gene3D" id="3.30.160.380">
    <property type="entry name" value="Dicer dimerisation domain"/>
    <property type="match status" value="1"/>
</dbReference>
<accession>A0A819L017</accession>
<evidence type="ECO:0000256" key="12">
    <source>
        <dbReference type="ARBA" id="ARBA00023211"/>
    </source>
</evidence>
<keyword evidence="7" id="KW-0347">Helicase</keyword>
<dbReference type="Gene3D" id="3.30.160.20">
    <property type="match status" value="1"/>
</dbReference>
<protein>
    <recommendedName>
        <fullName evidence="22">Dicer-2</fullName>
    </recommendedName>
</protein>
<dbReference type="FunFam" id="1.10.1520.10:FF:000004">
    <property type="entry name" value="Endoribonuclease dicer-like 1"/>
    <property type="match status" value="1"/>
</dbReference>
<dbReference type="SUPFAM" id="SSF69065">
    <property type="entry name" value="RNase III domain-like"/>
    <property type="match status" value="2"/>
</dbReference>
<dbReference type="FunFam" id="3.40.50.300:FF:000628">
    <property type="entry name" value="Endoribonuclease Dicer"/>
    <property type="match status" value="1"/>
</dbReference>
<dbReference type="Gene3D" id="3.40.50.300">
    <property type="entry name" value="P-loop containing nucleotide triphosphate hydrolases"/>
    <property type="match status" value="2"/>
</dbReference>
<evidence type="ECO:0000259" key="19">
    <source>
        <dbReference type="PROSITE" id="PS51327"/>
    </source>
</evidence>
<keyword evidence="3" id="KW-0479">Metal-binding</keyword>
<dbReference type="InterPro" id="IPR001650">
    <property type="entry name" value="Helicase_C-like"/>
</dbReference>
<keyword evidence="10 14" id="KW-0694">RNA-binding</keyword>
<dbReference type="PANTHER" id="PTHR14950:SF37">
    <property type="entry name" value="ENDORIBONUCLEASE DICER"/>
    <property type="match status" value="1"/>
</dbReference>
<dbReference type="Gene3D" id="1.10.1520.10">
    <property type="entry name" value="Ribonuclease III domain"/>
    <property type="match status" value="2"/>
</dbReference>
<dbReference type="GO" id="GO:0003677">
    <property type="term" value="F:DNA binding"/>
    <property type="evidence" value="ECO:0007669"/>
    <property type="project" value="InterPro"/>
</dbReference>
<evidence type="ECO:0000313" key="20">
    <source>
        <dbReference type="EMBL" id="CAF3957850.1"/>
    </source>
</evidence>
<feature type="domain" description="Helicase ATP-binding" evidence="17">
    <location>
        <begin position="171"/>
        <end position="348"/>
    </location>
</feature>
<dbReference type="InterPro" id="IPR006935">
    <property type="entry name" value="Helicase/UvrB_N"/>
</dbReference>
<evidence type="ECO:0000313" key="21">
    <source>
        <dbReference type="Proteomes" id="UP000663866"/>
    </source>
</evidence>
<evidence type="ECO:0000256" key="6">
    <source>
        <dbReference type="ARBA" id="ARBA00022801"/>
    </source>
</evidence>
<dbReference type="EMBL" id="CAJOBG010001776">
    <property type="protein sequence ID" value="CAF3957850.1"/>
    <property type="molecule type" value="Genomic_DNA"/>
</dbReference>
<keyword evidence="21" id="KW-1185">Reference proteome</keyword>
<dbReference type="SMART" id="SM00487">
    <property type="entry name" value="DEXDc"/>
    <property type="match status" value="1"/>
</dbReference>
<evidence type="ECO:0000259" key="16">
    <source>
        <dbReference type="PROSITE" id="PS50142"/>
    </source>
</evidence>
<evidence type="ECO:0008006" key="22">
    <source>
        <dbReference type="Google" id="ProtNLM"/>
    </source>
</evidence>